<protein>
    <recommendedName>
        <fullName evidence="3">DUF222 domain-containing protein</fullName>
    </recommendedName>
</protein>
<proteinExistence type="predicted"/>
<dbReference type="Proteomes" id="UP001501480">
    <property type="component" value="Unassembled WGS sequence"/>
</dbReference>
<organism evidence="1 2">
    <name type="scientific">Aeromicrobium halocynthiae</name>
    <dbReference type="NCBI Taxonomy" id="560557"/>
    <lineage>
        <taxon>Bacteria</taxon>
        <taxon>Bacillati</taxon>
        <taxon>Actinomycetota</taxon>
        <taxon>Actinomycetes</taxon>
        <taxon>Propionibacteriales</taxon>
        <taxon>Nocardioidaceae</taxon>
        <taxon>Aeromicrobium</taxon>
    </lineage>
</organism>
<keyword evidence="2" id="KW-1185">Reference proteome</keyword>
<gene>
    <name evidence="1" type="ORF">GCM10009821_14680</name>
</gene>
<reference evidence="1 2" key="1">
    <citation type="journal article" date="2019" name="Int. J. Syst. Evol. Microbiol.">
        <title>The Global Catalogue of Microorganisms (GCM) 10K type strain sequencing project: providing services to taxonomists for standard genome sequencing and annotation.</title>
        <authorList>
            <consortium name="The Broad Institute Genomics Platform"/>
            <consortium name="The Broad Institute Genome Sequencing Center for Infectious Disease"/>
            <person name="Wu L."/>
            <person name="Ma J."/>
        </authorList>
    </citation>
    <scope>NUCLEOTIDE SEQUENCE [LARGE SCALE GENOMIC DNA]</scope>
    <source>
        <strain evidence="1 2">JCM 15749</strain>
    </source>
</reference>
<name>A0ABN2VXN3_9ACTN</name>
<evidence type="ECO:0000313" key="2">
    <source>
        <dbReference type="Proteomes" id="UP001501480"/>
    </source>
</evidence>
<dbReference type="EMBL" id="BAAAPY010000004">
    <property type="protein sequence ID" value="GAA2076465.1"/>
    <property type="molecule type" value="Genomic_DNA"/>
</dbReference>
<sequence length="243" mass="25928">MGDMDLRHSLPSLTAGAHDADSGEACVMEYVSVLAGEPWSDRPECTHPILAHEARTANDMLDDADRPRLVPLVGRLFGTADDSAELRSRLRLTQVHQVLRLIAVGDRAPALTVAERAEDALRRPAALDESADVSEAVALAHALPVRTGDLDLVHAQHHVAASRVMAFALNPEMGAAEAWSLAALVAAHRLAAGECRADCGSERSRALRMVRDLGELLDTYDAVTGRETTPVTDGAARRLAAAL</sequence>
<accession>A0ABN2VXN3</accession>
<evidence type="ECO:0008006" key="3">
    <source>
        <dbReference type="Google" id="ProtNLM"/>
    </source>
</evidence>
<comment type="caution">
    <text evidence="1">The sequence shown here is derived from an EMBL/GenBank/DDBJ whole genome shotgun (WGS) entry which is preliminary data.</text>
</comment>
<evidence type="ECO:0000313" key="1">
    <source>
        <dbReference type="EMBL" id="GAA2076465.1"/>
    </source>
</evidence>